<dbReference type="PANTHER" id="PTHR31540:SF1">
    <property type="entry name" value="CENTROSOMAL PROTEIN OF 131 KDA"/>
    <property type="match status" value="1"/>
</dbReference>
<feature type="coiled-coil region" evidence="1">
    <location>
        <begin position="899"/>
        <end position="973"/>
    </location>
</feature>
<dbReference type="GO" id="GO:0035735">
    <property type="term" value="P:intraciliary transport involved in cilium assembly"/>
    <property type="evidence" value="ECO:0007669"/>
    <property type="project" value="InterPro"/>
</dbReference>
<feature type="compositionally biased region" description="Basic and acidic residues" evidence="2">
    <location>
        <begin position="50"/>
        <end position="61"/>
    </location>
</feature>
<sequence>MKSTRSCCSVQSSDVADLILTGLPAPVSRRPGSASPAKLMARSVSVAADSKAKRNAPEDAGSRAMNNLRRSNSTTQVNQRVNSSHSSEQTGDFLAFFESDPGGRKKLATLSKTSPEKKTTWNILDDQPRAFPGPSSSHGLEPPAGMRRKEATVLLAANFTANNRSNKGAMGNCVTTMVHNNYSTAEKGPAPKSSNQAPSSLNNVVKATSNEDGEGSSSFVKSQKNFSSNNIVTRNNNSSSSSSIPRRREVTEEEAERFIQQVNLAAVTIQRWYRRHSQRHRTAAAALGRLMAAKREERQQRMEEGNILNLQERKDEERRKIREEKARLARHAAIQELHQKRSQKASEMQHSAEELVLVKESRRVPKKKPGAKPASARNVSPASSLTKANNTATDPEGSGLAALGSVPSQDPGAEDKLQDMSSREVANEDLETAVTAGSRAPSKVTLNELLDTLRLLEEEPELLPPPKLLKKDRYAWMDREPSSNSLTADNLEKFGKLNHSPGVPEDGALLSEAKLQSIISFLDEMEKSEQERPRSAASATQREGFLLEEELAHVEQVSAVATEVTSSMMRLKLEVEEKKRAISLLQTALVCQPCMCDRHVKQTEKELGHQLRLQREQYEAAIQRHLAFIDQLLDDKKVLSEKCEAVVAELKQVDHKYGQKITQMQEQHELEIKKLKELMSATEKVRREKWIEEKTKKIKEITVKGLEPEIQKLMAKHREDIRQLKLLHEAELLQSDERAAQHYGRQAQELRGLLEREKEEQSQRERERARQRCEQQLEQEEQALELQRRRLYAEVAEEKERLSQQAARQRAEAEELRRQLEANSSALTRALRDEYAKEKEEQERRHQAELKVLKDQLELEKQAWEANYVKKEEAWLLSRERELREEMRKERDKEIELVIQRLEADTSLAKEECERAAENRIKRIRDKYEVELQELERSERKLQERCNELKGRLAELEGESVRLQGLLKHKEQEVEEIRALPGPCLGVRDQLSQGHRGLTEVIRQEFADRLVGTEEESSRLKAEMAELRARQQLELDRLGRGKDRELEEVHRRVKAAVLRKEESMSSLRKQYEAAVQRANLLESLLEQQRQ</sequence>
<reference evidence="3 4" key="1">
    <citation type="submission" date="2014-04" db="EMBL/GenBank/DDBJ databases">
        <title>Genome evolution of avian class.</title>
        <authorList>
            <person name="Zhang G."/>
            <person name="Li C."/>
        </authorList>
    </citation>
    <scope>NUCLEOTIDE SEQUENCE [LARGE SCALE GENOMIC DNA]</scope>
    <source>
        <strain evidence="3">BGI_N302</strain>
    </source>
</reference>
<evidence type="ECO:0000313" key="4">
    <source>
        <dbReference type="Proteomes" id="UP000052976"/>
    </source>
</evidence>
<dbReference type="GO" id="GO:0010824">
    <property type="term" value="P:regulation of centrosome duplication"/>
    <property type="evidence" value="ECO:0007669"/>
    <property type="project" value="TreeGrafter"/>
</dbReference>
<feature type="region of interest" description="Disordered" evidence="2">
    <location>
        <begin position="48"/>
        <end position="88"/>
    </location>
</feature>
<keyword evidence="4" id="KW-1185">Reference proteome</keyword>
<proteinExistence type="predicted"/>
<feature type="compositionally biased region" description="Polar residues" evidence="2">
    <location>
        <begin position="377"/>
        <end position="393"/>
    </location>
</feature>
<dbReference type="GO" id="GO:0005929">
    <property type="term" value="C:cilium"/>
    <property type="evidence" value="ECO:0007669"/>
    <property type="project" value="GOC"/>
</dbReference>
<evidence type="ECO:0000313" key="3">
    <source>
        <dbReference type="EMBL" id="KFO52966.1"/>
    </source>
</evidence>
<feature type="compositionally biased region" description="Basic and acidic residues" evidence="2">
    <location>
        <begin position="413"/>
        <end position="424"/>
    </location>
</feature>
<feature type="coiled-coil region" evidence="1">
    <location>
        <begin position="740"/>
        <end position="874"/>
    </location>
</feature>
<protein>
    <submittedName>
        <fullName evidence="3">5-azacytidine-induced protein 1</fullName>
    </submittedName>
</protein>
<feature type="coiled-coil region" evidence="1">
    <location>
        <begin position="293"/>
        <end position="327"/>
    </location>
</feature>
<dbReference type="GO" id="GO:0034451">
    <property type="term" value="C:centriolar satellite"/>
    <property type="evidence" value="ECO:0007669"/>
    <property type="project" value="TreeGrafter"/>
</dbReference>
<evidence type="ECO:0000256" key="1">
    <source>
        <dbReference type="SAM" id="Coils"/>
    </source>
</evidence>
<feature type="non-terminal residue" evidence="3">
    <location>
        <position position="1090"/>
    </location>
</feature>
<feature type="compositionally biased region" description="Low complexity" evidence="2">
    <location>
        <begin position="225"/>
        <end position="243"/>
    </location>
</feature>
<feature type="region of interest" description="Disordered" evidence="2">
    <location>
        <begin position="337"/>
        <end position="424"/>
    </location>
</feature>
<keyword evidence="1" id="KW-0175">Coiled coil</keyword>
<organism evidence="3 4">
    <name type="scientific">Corvus brachyrhynchos</name>
    <name type="common">American crow</name>
    <dbReference type="NCBI Taxonomy" id="85066"/>
    <lineage>
        <taxon>Eukaryota</taxon>
        <taxon>Metazoa</taxon>
        <taxon>Chordata</taxon>
        <taxon>Craniata</taxon>
        <taxon>Vertebrata</taxon>
        <taxon>Euteleostomi</taxon>
        <taxon>Archelosauria</taxon>
        <taxon>Archosauria</taxon>
        <taxon>Dinosauria</taxon>
        <taxon>Saurischia</taxon>
        <taxon>Theropoda</taxon>
        <taxon>Coelurosauria</taxon>
        <taxon>Aves</taxon>
        <taxon>Neognathae</taxon>
        <taxon>Neoaves</taxon>
        <taxon>Telluraves</taxon>
        <taxon>Australaves</taxon>
        <taxon>Passeriformes</taxon>
        <taxon>Corvoidea</taxon>
        <taxon>Corvidae</taxon>
        <taxon>Corvus</taxon>
    </lineage>
</organism>
<dbReference type="PANTHER" id="PTHR31540">
    <property type="entry name" value="CENTROSOMAL PROTEIN OF 131 KDA"/>
    <property type="match status" value="1"/>
</dbReference>
<dbReference type="EMBL" id="KK717885">
    <property type="protein sequence ID" value="KFO52966.1"/>
    <property type="molecule type" value="Genomic_DNA"/>
</dbReference>
<name>A0A091E703_CORBR</name>
<feature type="region of interest" description="Disordered" evidence="2">
    <location>
        <begin position="206"/>
        <end position="248"/>
    </location>
</feature>
<dbReference type="STRING" id="85066.A0A091E703"/>
<feature type="coiled-coil region" evidence="1">
    <location>
        <begin position="629"/>
        <end position="685"/>
    </location>
</feature>
<feature type="compositionally biased region" description="Polar residues" evidence="2">
    <location>
        <begin position="64"/>
        <end position="88"/>
    </location>
</feature>
<accession>A0A091E703</accession>
<dbReference type="InterPro" id="IPR030465">
    <property type="entry name" value="CEP131"/>
</dbReference>
<dbReference type="AlphaFoldDB" id="A0A091E703"/>
<dbReference type="Proteomes" id="UP000052976">
    <property type="component" value="Unassembled WGS sequence"/>
</dbReference>
<gene>
    <name evidence="3" type="ORF">N302_09294</name>
</gene>
<feature type="compositionally biased region" description="Polar residues" evidence="2">
    <location>
        <begin position="206"/>
        <end position="224"/>
    </location>
</feature>
<evidence type="ECO:0000256" key="2">
    <source>
        <dbReference type="SAM" id="MobiDB-lite"/>
    </source>
</evidence>
<feature type="compositionally biased region" description="Basic and acidic residues" evidence="2">
    <location>
        <begin position="350"/>
        <end position="363"/>
    </location>
</feature>
<feature type="region of interest" description="Disordered" evidence="2">
    <location>
        <begin position="125"/>
        <end position="144"/>
    </location>
</feature>